<evidence type="ECO:0000256" key="3">
    <source>
        <dbReference type="ARBA" id="ARBA00023015"/>
    </source>
</evidence>
<dbReference type="VEuPathDB" id="FungiDB:ACLA_063840"/>
<dbReference type="Gene3D" id="4.10.240.10">
    <property type="entry name" value="Zn(2)-C6 fungal-type DNA-binding domain"/>
    <property type="match status" value="1"/>
</dbReference>
<feature type="region of interest" description="Disordered" evidence="7">
    <location>
        <begin position="65"/>
        <end position="106"/>
    </location>
</feature>
<evidence type="ECO:0000313" key="9">
    <source>
        <dbReference type="EMBL" id="EAW12414.1"/>
    </source>
</evidence>
<evidence type="ECO:0000313" key="10">
    <source>
        <dbReference type="Proteomes" id="UP000006701"/>
    </source>
</evidence>
<dbReference type="PANTHER" id="PTHR31944">
    <property type="entry name" value="HEME-RESPONSIVE ZINC FINGER TRANSCRIPTION FACTOR HAP1"/>
    <property type="match status" value="1"/>
</dbReference>
<proteinExistence type="predicted"/>
<evidence type="ECO:0000256" key="7">
    <source>
        <dbReference type="SAM" id="MobiDB-lite"/>
    </source>
</evidence>
<dbReference type="OMA" id="TWISEPE"/>
<dbReference type="EMBL" id="DS027050">
    <property type="protein sequence ID" value="EAW12414.1"/>
    <property type="molecule type" value="Genomic_DNA"/>
</dbReference>
<feature type="compositionally biased region" description="Low complexity" evidence="7">
    <location>
        <begin position="94"/>
        <end position="106"/>
    </location>
</feature>
<keyword evidence="3" id="KW-0805">Transcription regulation</keyword>
<dbReference type="GO" id="GO:0008270">
    <property type="term" value="F:zinc ion binding"/>
    <property type="evidence" value="ECO:0007669"/>
    <property type="project" value="InterPro"/>
</dbReference>
<dbReference type="InterPro" id="IPR001138">
    <property type="entry name" value="Zn2Cys6_DnaBD"/>
</dbReference>
<protein>
    <submittedName>
        <fullName evidence="9">C6 transcription factor, putative</fullName>
    </submittedName>
</protein>
<evidence type="ECO:0000256" key="5">
    <source>
        <dbReference type="ARBA" id="ARBA00023163"/>
    </source>
</evidence>
<dbReference type="eggNOG" id="ENOG502SJVT">
    <property type="taxonomic scope" value="Eukaryota"/>
</dbReference>
<organism evidence="9 10">
    <name type="scientific">Aspergillus clavatus (strain ATCC 1007 / CBS 513.65 / DSM 816 / NCTC 3887 / NRRL 1 / QM 1276 / 107)</name>
    <dbReference type="NCBI Taxonomy" id="344612"/>
    <lineage>
        <taxon>Eukaryota</taxon>
        <taxon>Fungi</taxon>
        <taxon>Dikarya</taxon>
        <taxon>Ascomycota</taxon>
        <taxon>Pezizomycotina</taxon>
        <taxon>Eurotiomycetes</taxon>
        <taxon>Eurotiomycetidae</taxon>
        <taxon>Eurotiales</taxon>
        <taxon>Aspergillaceae</taxon>
        <taxon>Aspergillus</taxon>
        <taxon>Aspergillus subgen. Fumigati</taxon>
    </lineage>
</organism>
<reference evidence="9 10" key="1">
    <citation type="journal article" date="2008" name="PLoS Genet.">
        <title>Genomic islands in the pathogenic filamentous fungus Aspergillus fumigatus.</title>
        <authorList>
            <person name="Fedorova N.D."/>
            <person name="Khaldi N."/>
            <person name="Joardar V.S."/>
            <person name="Maiti R."/>
            <person name="Amedeo P."/>
            <person name="Anderson M.J."/>
            <person name="Crabtree J."/>
            <person name="Silva J.C."/>
            <person name="Badger J.H."/>
            <person name="Albarraq A."/>
            <person name="Angiuoli S."/>
            <person name="Bussey H."/>
            <person name="Bowyer P."/>
            <person name="Cotty P.J."/>
            <person name="Dyer P.S."/>
            <person name="Egan A."/>
            <person name="Galens K."/>
            <person name="Fraser-Liggett C.M."/>
            <person name="Haas B.J."/>
            <person name="Inman J.M."/>
            <person name="Kent R."/>
            <person name="Lemieux S."/>
            <person name="Malavazi I."/>
            <person name="Orvis J."/>
            <person name="Roemer T."/>
            <person name="Ronning C.M."/>
            <person name="Sundaram J.P."/>
            <person name="Sutton G."/>
            <person name="Turner G."/>
            <person name="Venter J.C."/>
            <person name="White O.R."/>
            <person name="Whitty B.R."/>
            <person name="Youngman P."/>
            <person name="Wolfe K.H."/>
            <person name="Goldman G.H."/>
            <person name="Wortman J.R."/>
            <person name="Jiang B."/>
            <person name="Denning D.W."/>
            <person name="Nierman W.C."/>
        </authorList>
    </citation>
    <scope>NUCLEOTIDE SEQUENCE [LARGE SCALE GENOMIC DNA]</scope>
    <source>
        <strain evidence="10">ATCC 1007 / CBS 513.65 / DSM 816 / NCTC 3887 / NRRL 1</strain>
    </source>
</reference>
<evidence type="ECO:0000256" key="1">
    <source>
        <dbReference type="ARBA" id="ARBA00022723"/>
    </source>
</evidence>
<keyword evidence="6" id="KW-0539">Nucleus</keyword>
<dbReference type="RefSeq" id="XP_001273840.1">
    <property type="nucleotide sequence ID" value="XM_001273839.1"/>
</dbReference>
<dbReference type="Pfam" id="PF04082">
    <property type="entry name" value="Fungal_trans"/>
    <property type="match status" value="1"/>
</dbReference>
<dbReference type="PANTHER" id="PTHR31944:SF131">
    <property type="entry name" value="HEME-RESPONSIVE ZINC FINGER TRANSCRIPTION FACTOR HAP1"/>
    <property type="match status" value="1"/>
</dbReference>
<feature type="domain" description="Zn(2)-C6 fungal-type" evidence="8">
    <location>
        <begin position="14"/>
        <end position="44"/>
    </location>
</feature>
<dbReference type="InterPro" id="IPR051430">
    <property type="entry name" value="Fungal_TF_Env_Response"/>
</dbReference>
<keyword evidence="2" id="KW-0862">Zinc</keyword>
<evidence type="ECO:0000256" key="2">
    <source>
        <dbReference type="ARBA" id="ARBA00022833"/>
    </source>
</evidence>
<sequence>MSESGRRRRRPAVSCTLCRRRKIRCNRATPCSNCSRSKNSVCVYDNPLTPLRSVLVPGESILQSVPSDIPAGPSRSGLATSPSSHQSTTSLAPASTRASTVVSRTSTQEVELLKQRIQELEKQIREASVRPAQPVVSIPDSNIKTTTSSVAGIFHVHREMGQPPAKTRSTTHKRRTFGQTHWINSIVLFQDIWETTESQLRDETSSAFIGMQKCKALARIIKAQRAPPWPAQPTHHLPPKDVTDELVDCYLRTTETVFRVLHIPTFKRNYEALWVSNGQIDTGFLVQLKLVLTIGACIYDEKYTLQVSALRWVYEAETWLSEPKFKSRLDIQSLQTHILLLIAREIVGIGGDSVWFAAGALLRKAIYLGLHRDPSRLPVESTYVAEMRRRLWNTILEITLQSSLASGGPPLLSIDDFDSQPPAHFDDDQLVAEDPVPKPDHAFTQTSIAIALRKTLPIRLAVLKFLNDLASSGTYDETLQLDATLRASYKDLCRTLQKCNSSAGPSPPRFATHAVDLLLHGYIVALHSPFFGPAMRETSYAFSRKVAVEAALKIWYLASPASSAPSSLARLLTCGSGIFRILTIQAVLLIIAEFRAEVLEDDGLSPLPPRSDLLAVVKAAKEWVFRWIEAGATNIKGFVLTSAITAQIDGLMRGFRQEDLSTVLIKAIEDAEERCLPVLEKMAAEGQSTDIQGALLQTYMDVPLDMSEDWDFMMADVFFSPENMDPMGGGLRSGTMLGHSMC</sequence>
<dbReference type="InterPro" id="IPR007219">
    <property type="entry name" value="XnlR_reg_dom"/>
</dbReference>
<evidence type="ECO:0000259" key="8">
    <source>
        <dbReference type="PROSITE" id="PS50048"/>
    </source>
</evidence>
<dbReference type="PROSITE" id="PS50048">
    <property type="entry name" value="ZN2_CY6_FUNGAL_2"/>
    <property type="match status" value="1"/>
</dbReference>
<dbReference type="OrthoDB" id="4337792at2759"/>
<dbReference type="KEGG" id="act:ACLA_063840"/>
<name>A1CD07_ASPCL</name>
<dbReference type="Pfam" id="PF00172">
    <property type="entry name" value="Zn_clus"/>
    <property type="match status" value="1"/>
</dbReference>
<dbReference type="AlphaFoldDB" id="A1CD07"/>
<dbReference type="GO" id="GO:0006351">
    <property type="term" value="P:DNA-templated transcription"/>
    <property type="evidence" value="ECO:0007669"/>
    <property type="project" value="InterPro"/>
</dbReference>
<dbReference type="Proteomes" id="UP000006701">
    <property type="component" value="Unassembled WGS sequence"/>
</dbReference>
<dbReference type="GO" id="GO:0005634">
    <property type="term" value="C:nucleus"/>
    <property type="evidence" value="ECO:0007669"/>
    <property type="project" value="TreeGrafter"/>
</dbReference>
<evidence type="ECO:0000256" key="6">
    <source>
        <dbReference type="ARBA" id="ARBA00023242"/>
    </source>
</evidence>
<feature type="compositionally biased region" description="Polar residues" evidence="7">
    <location>
        <begin position="77"/>
        <end position="93"/>
    </location>
</feature>
<gene>
    <name evidence="9" type="ORF">ACLA_063840</name>
</gene>
<keyword evidence="10" id="KW-1185">Reference proteome</keyword>
<dbReference type="CDD" id="cd00067">
    <property type="entry name" value="GAL4"/>
    <property type="match status" value="1"/>
</dbReference>
<dbReference type="PROSITE" id="PS00463">
    <property type="entry name" value="ZN2_CY6_FUNGAL_1"/>
    <property type="match status" value="1"/>
</dbReference>
<dbReference type="GO" id="GO:0000978">
    <property type="term" value="F:RNA polymerase II cis-regulatory region sequence-specific DNA binding"/>
    <property type="evidence" value="ECO:0007669"/>
    <property type="project" value="TreeGrafter"/>
</dbReference>
<dbReference type="SUPFAM" id="SSF57701">
    <property type="entry name" value="Zn2/Cys6 DNA-binding domain"/>
    <property type="match status" value="1"/>
</dbReference>
<keyword evidence="4" id="KW-0238">DNA-binding</keyword>
<evidence type="ECO:0000256" key="4">
    <source>
        <dbReference type="ARBA" id="ARBA00023125"/>
    </source>
</evidence>
<dbReference type="SMART" id="SM00906">
    <property type="entry name" value="Fungal_trans"/>
    <property type="match status" value="1"/>
</dbReference>
<dbReference type="GeneID" id="4705893"/>
<keyword evidence="1" id="KW-0479">Metal-binding</keyword>
<dbReference type="CDD" id="cd12148">
    <property type="entry name" value="fungal_TF_MHR"/>
    <property type="match status" value="1"/>
</dbReference>
<dbReference type="HOGENOM" id="CLU_007091_3_1_1"/>
<dbReference type="SMART" id="SM00066">
    <property type="entry name" value="GAL4"/>
    <property type="match status" value="1"/>
</dbReference>
<dbReference type="GO" id="GO:0001228">
    <property type="term" value="F:DNA-binding transcription activator activity, RNA polymerase II-specific"/>
    <property type="evidence" value="ECO:0007669"/>
    <property type="project" value="TreeGrafter"/>
</dbReference>
<keyword evidence="5" id="KW-0804">Transcription</keyword>
<dbReference type="InterPro" id="IPR036864">
    <property type="entry name" value="Zn2-C6_fun-type_DNA-bd_sf"/>
</dbReference>
<accession>A1CD07</accession>